<dbReference type="Gene3D" id="2.60.120.200">
    <property type="match status" value="1"/>
</dbReference>
<reference evidence="1 2" key="1">
    <citation type="submission" date="2017-10" db="EMBL/GenBank/DDBJ databases">
        <title>Resolving the taxonomy of Roseburia spp., Eubacterium rectale and Agathobacter spp. through phylogenomic analysis.</title>
        <authorList>
            <person name="Sheridan P.O."/>
            <person name="Walker A.W."/>
            <person name="Duncan S.H."/>
            <person name="Scott K.P."/>
            <person name="Toole P.W.O."/>
            <person name="Luis P."/>
            <person name="Flint H.J."/>
        </authorList>
    </citation>
    <scope>NUCLEOTIDE SEQUENCE [LARGE SCALE GENOMIC DNA]</scope>
    <source>
        <strain evidence="1 2">JK623</strain>
    </source>
</reference>
<proteinExistence type="predicted"/>
<dbReference type="PANTHER" id="PTHR35332">
    <property type="entry name" value="REGULATION OF ENOLASE PROTEIN 1"/>
    <property type="match status" value="1"/>
</dbReference>
<dbReference type="InterPro" id="IPR009784">
    <property type="entry name" value="DUF1349"/>
</dbReference>
<evidence type="ECO:0000313" key="1">
    <source>
        <dbReference type="EMBL" id="PHU36724.1"/>
    </source>
</evidence>
<accession>A0A2G3E0F0</accession>
<dbReference type="SUPFAM" id="SSF49899">
    <property type="entry name" value="Concanavalin A-like lectins/glucanases"/>
    <property type="match status" value="1"/>
</dbReference>
<evidence type="ECO:0000313" key="2">
    <source>
        <dbReference type="Proteomes" id="UP000224563"/>
    </source>
</evidence>
<comment type="caution">
    <text evidence="1">The sequence shown here is derived from an EMBL/GenBank/DDBJ whole genome shotgun (WGS) entry which is preliminary data.</text>
</comment>
<dbReference type="Pfam" id="PF07081">
    <property type="entry name" value="DUF1349"/>
    <property type="match status" value="1"/>
</dbReference>
<dbReference type="InterPro" id="IPR015987">
    <property type="entry name" value="UCP022704"/>
</dbReference>
<reference evidence="1 2" key="2">
    <citation type="submission" date="2017-10" db="EMBL/GenBank/DDBJ databases">
        <authorList>
            <person name="Banno H."/>
            <person name="Chua N.-H."/>
        </authorList>
    </citation>
    <scope>NUCLEOTIDE SEQUENCE [LARGE SCALE GENOMIC DNA]</scope>
    <source>
        <strain evidence="1 2">JK623</strain>
    </source>
</reference>
<sequence length="216" mass="25197">MDLDKLTWTREPADYTIGKGQIEITTEPGTDLWQRTYYHFRNDNAPVLQMETEEKYFSFVVKTDFSGSHHRFDQCGIVMYLDSENWLKASVEYENEYFQHLGSVVTNHGYSDWATTEIAADVKTMWYRLSRREDDYCIECSKDGRHFSQMRVCHMWEGAGPIRFGIYACSPEDSSFRAVFSDFAITECAWKAHDGQLPDNLSQSDKTPSSKRRWGL</sequence>
<dbReference type="AlphaFoldDB" id="A0A2G3E0F0"/>
<organism evidence="1 2">
    <name type="scientific">Agathobacter ruminis</name>
    <dbReference type="NCBI Taxonomy" id="1712665"/>
    <lineage>
        <taxon>Bacteria</taxon>
        <taxon>Bacillati</taxon>
        <taxon>Bacillota</taxon>
        <taxon>Clostridia</taxon>
        <taxon>Lachnospirales</taxon>
        <taxon>Lachnospiraceae</taxon>
        <taxon>Agathobacter</taxon>
    </lineage>
</organism>
<name>A0A2G3E0F0_9FIRM</name>
<dbReference type="EMBL" id="PDYG01000124">
    <property type="protein sequence ID" value="PHU36724.1"/>
    <property type="molecule type" value="Genomic_DNA"/>
</dbReference>
<protein>
    <recommendedName>
        <fullName evidence="3">DUF1349 domain-containing protein</fullName>
    </recommendedName>
</protein>
<evidence type="ECO:0008006" key="3">
    <source>
        <dbReference type="Google" id="ProtNLM"/>
    </source>
</evidence>
<dbReference type="InterPro" id="IPR013320">
    <property type="entry name" value="ConA-like_dom_sf"/>
</dbReference>
<gene>
    <name evidence="1" type="ORF">CSX02_11685</name>
</gene>
<dbReference type="PIRSF" id="PIRSF022704">
    <property type="entry name" value="UCP022704"/>
    <property type="match status" value="1"/>
</dbReference>
<dbReference type="RefSeq" id="WP_099386804.1">
    <property type="nucleotide sequence ID" value="NZ_JANSWH010000063.1"/>
</dbReference>
<keyword evidence="2" id="KW-1185">Reference proteome</keyword>
<dbReference type="PANTHER" id="PTHR35332:SF2">
    <property type="entry name" value="REGULATION OF ENOLASE PROTEIN 1"/>
    <property type="match status" value="1"/>
</dbReference>
<dbReference type="Proteomes" id="UP000224563">
    <property type="component" value="Unassembled WGS sequence"/>
</dbReference>